<dbReference type="EMBL" id="AZBU02000011">
    <property type="protein sequence ID" value="TKR61773.1"/>
    <property type="molecule type" value="Genomic_DNA"/>
</dbReference>
<dbReference type="AlphaFoldDB" id="A0A4U5M0L2"/>
<keyword evidence="1" id="KW-0812">Transmembrane</keyword>
<evidence type="ECO:0008006" key="4">
    <source>
        <dbReference type="Google" id="ProtNLM"/>
    </source>
</evidence>
<reference evidence="2 3" key="2">
    <citation type="journal article" date="2019" name="G3 (Bethesda)">
        <title>Hybrid Assembly of the Genome of the Entomopathogenic Nematode Steinernema carpocapsae Identifies the X-Chromosome.</title>
        <authorList>
            <person name="Serra L."/>
            <person name="Macchietto M."/>
            <person name="Macias-Munoz A."/>
            <person name="McGill C.J."/>
            <person name="Rodriguez I.M."/>
            <person name="Rodriguez B."/>
            <person name="Murad R."/>
            <person name="Mortazavi A."/>
        </authorList>
    </citation>
    <scope>NUCLEOTIDE SEQUENCE [LARGE SCALE GENOMIC DNA]</scope>
    <source>
        <strain evidence="2 3">ALL</strain>
    </source>
</reference>
<evidence type="ECO:0000313" key="2">
    <source>
        <dbReference type="EMBL" id="TKR61773.1"/>
    </source>
</evidence>
<evidence type="ECO:0000256" key="1">
    <source>
        <dbReference type="SAM" id="Phobius"/>
    </source>
</evidence>
<feature type="transmembrane region" description="Helical" evidence="1">
    <location>
        <begin position="179"/>
        <end position="202"/>
    </location>
</feature>
<protein>
    <recommendedName>
        <fullName evidence="4">MARVEL domain-containing protein</fullName>
    </recommendedName>
</protein>
<dbReference type="Proteomes" id="UP000298663">
    <property type="component" value="Unassembled WGS sequence"/>
</dbReference>
<keyword evidence="1" id="KW-1133">Transmembrane helix</keyword>
<keyword evidence="1" id="KW-0472">Membrane</keyword>
<organism evidence="2 3">
    <name type="scientific">Steinernema carpocapsae</name>
    <name type="common">Entomopathogenic nematode</name>
    <dbReference type="NCBI Taxonomy" id="34508"/>
    <lineage>
        <taxon>Eukaryota</taxon>
        <taxon>Metazoa</taxon>
        <taxon>Ecdysozoa</taxon>
        <taxon>Nematoda</taxon>
        <taxon>Chromadorea</taxon>
        <taxon>Rhabditida</taxon>
        <taxon>Tylenchina</taxon>
        <taxon>Panagrolaimomorpha</taxon>
        <taxon>Strongyloidoidea</taxon>
        <taxon>Steinernematidae</taxon>
        <taxon>Steinernema</taxon>
    </lineage>
</organism>
<proteinExistence type="predicted"/>
<feature type="transmembrane region" description="Helical" evidence="1">
    <location>
        <begin position="6"/>
        <end position="28"/>
    </location>
</feature>
<name>A0A4U5M0L2_STECR</name>
<accession>A0A4U5M0L2</accession>
<feature type="transmembrane region" description="Helical" evidence="1">
    <location>
        <begin position="111"/>
        <end position="130"/>
    </location>
</feature>
<evidence type="ECO:0000313" key="3">
    <source>
        <dbReference type="Proteomes" id="UP000298663"/>
    </source>
</evidence>
<reference evidence="2 3" key="1">
    <citation type="journal article" date="2015" name="Genome Biol.">
        <title>Comparative genomics of Steinernema reveals deeply conserved gene regulatory networks.</title>
        <authorList>
            <person name="Dillman A.R."/>
            <person name="Macchietto M."/>
            <person name="Porter C.F."/>
            <person name="Rogers A."/>
            <person name="Williams B."/>
            <person name="Antoshechkin I."/>
            <person name="Lee M.M."/>
            <person name="Goodwin Z."/>
            <person name="Lu X."/>
            <person name="Lewis E.E."/>
            <person name="Goodrich-Blair H."/>
            <person name="Stock S.P."/>
            <person name="Adams B.J."/>
            <person name="Sternberg P.W."/>
            <person name="Mortazavi A."/>
        </authorList>
    </citation>
    <scope>NUCLEOTIDE SEQUENCE [LARGE SCALE GENOMIC DNA]</scope>
    <source>
        <strain evidence="2 3">ALL</strain>
    </source>
</reference>
<sequence>MSSVRLILLVLRVMMMSLAIMIFALIMAGSGIHVKGKIRRAYKRNLIDNYSVSQWSQGISFFGVHVGGDELTGVWGQMFIGSITFSMAVASFIMGFLIFGYNRTLPRFQPVLMAVGAIICLLFTGVEFYYGCGFLGDRMNKILREQPHVLKNLRAKLANRVDFLRFMTREEGGENKRDIWIHCSSWITAAVFLLFSSICYAVDAFMSLSRLRREVKVSIKQKTSRHGRNVNAVSK</sequence>
<keyword evidence="3" id="KW-1185">Reference proteome</keyword>
<feature type="transmembrane region" description="Helical" evidence="1">
    <location>
        <begin position="74"/>
        <end position="99"/>
    </location>
</feature>
<comment type="caution">
    <text evidence="2">The sequence shown here is derived from an EMBL/GenBank/DDBJ whole genome shotgun (WGS) entry which is preliminary data.</text>
</comment>
<gene>
    <name evidence="2" type="ORF">L596_028838</name>
</gene>